<name>A0A0P9HHT5_9CHLR</name>
<dbReference type="GO" id="GO:0003677">
    <property type="term" value="F:DNA binding"/>
    <property type="evidence" value="ECO:0007669"/>
    <property type="project" value="InterPro"/>
</dbReference>
<gene>
    <name evidence="2" type="ORF">SE17_04060</name>
</gene>
<evidence type="ECO:0000259" key="1">
    <source>
        <dbReference type="Pfam" id="PF01580"/>
    </source>
</evidence>
<reference evidence="2 3" key="1">
    <citation type="submission" date="2015-09" db="EMBL/GenBank/DDBJ databases">
        <title>Draft genome sequence of Kouleothrix aurantiaca JCM 19913.</title>
        <authorList>
            <person name="Hemp J."/>
        </authorList>
    </citation>
    <scope>NUCLEOTIDE SEQUENCE [LARGE SCALE GENOMIC DNA]</scope>
    <source>
        <strain evidence="2 3">COM-B</strain>
    </source>
</reference>
<protein>
    <recommendedName>
        <fullName evidence="1">FtsK domain-containing protein</fullName>
    </recommendedName>
</protein>
<keyword evidence="3" id="KW-1185">Reference proteome</keyword>
<evidence type="ECO:0000313" key="3">
    <source>
        <dbReference type="Proteomes" id="UP000050509"/>
    </source>
</evidence>
<dbReference type="EMBL" id="LJCR01000065">
    <property type="protein sequence ID" value="KPV54385.1"/>
    <property type="molecule type" value="Genomic_DNA"/>
</dbReference>
<dbReference type="InterPro" id="IPR027417">
    <property type="entry name" value="P-loop_NTPase"/>
</dbReference>
<comment type="caution">
    <text evidence="2">The sequence shown here is derived from an EMBL/GenBank/DDBJ whole genome shotgun (WGS) entry which is preliminary data.</text>
</comment>
<feature type="domain" description="FtsK" evidence="1">
    <location>
        <begin position="158"/>
        <end position="262"/>
    </location>
</feature>
<dbReference type="InterPro" id="IPR002543">
    <property type="entry name" value="FtsK_dom"/>
</dbReference>
<dbReference type="Proteomes" id="UP000050509">
    <property type="component" value="Unassembled WGS sequence"/>
</dbReference>
<dbReference type="SUPFAM" id="SSF52540">
    <property type="entry name" value="P-loop containing nucleoside triphosphate hydrolases"/>
    <property type="match status" value="1"/>
</dbReference>
<dbReference type="Gene3D" id="3.40.50.300">
    <property type="entry name" value="P-loop containing nucleotide triphosphate hydrolases"/>
    <property type="match status" value="1"/>
</dbReference>
<dbReference type="GO" id="GO:0005524">
    <property type="term" value="F:ATP binding"/>
    <property type="evidence" value="ECO:0007669"/>
    <property type="project" value="InterPro"/>
</dbReference>
<dbReference type="AlphaFoldDB" id="A0A0P9HHT5"/>
<dbReference type="Pfam" id="PF01580">
    <property type="entry name" value="FtsK_SpoIIIE"/>
    <property type="match status" value="1"/>
</dbReference>
<proteinExistence type="predicted"/>
<sequence>MDVLSILVPIAVILSIPTYLWLKERGRRKHAEAALACLGPRPQAPAKASTFVPWLEDADDDAEPPPAAAQPAAAQLAHPVELPPQVPVAQITRPLLAEPLQDLATPAPATPQDAWVVDRSPPAGIYAVRQALDAATDDPYAFGVMWVKPKAGGDRALVYASLADGPTKVNFLLGTGEPEHGKNVLIDHMLIPLLQRATPNQLRVCVFDGTRADGALTRGLPHNWIEPLLIEADVALGMRAWRLERRRREALLDQYGVTKWERLPDHARPPMLLFVVNELTVLAKGMTAKAGRFEDWIDVELKAMRKCGMRAWLFTQNVSGMQTNWRDNCSMKLAGYQPVDRLAEPNTGLNAAEIRKAGALAPNELIERGMFTLIEKGSVITGRTSYLDDDERVAAFRALGPGSPRYVTTVVHELTQQLGEDDAPSSAAPPAPAPMMPAQNFADMPLDDQFSVIRGWSNQGLTGNEMLERMKPIQRQRGQAIIRDALGRQKALLLGVEEAA</sequence>
<organism evidence="2 3">
    <name type="scientific">Kouleothrix aurantiaca</name>
    <dbReference type="NCBI Taxonomy" id="186479"/>
    <lineage>
        <taxon>Bacteria</taxon>
        <taxon>Bacillati</taxon>
        <taxon>Chloroflexota</taxon>
        <taxon>Chloroflexia</taxon>
        <taxon>Chloroflexales</taxon>
        <taxon>Roseiflexineae</taxon>
        <taxon>Roseiflexaceae</taxon>
        <taxon>Kouleothrix</taxon>
    </lineage>
</organism>
<evidence type="ECO:0000313" key="2">
    <source>
        <dbReference type="EMBL" id="KPV54385.1"/>
    </source>
</evidence>
<accession>A0A0P9HHT5</accession>